<dbReference type="EMBL" id="SMKA01000002">
    <property type="protein sequence ID" value="TDC35487.1"/>
    <property type="molecule type" value="Genomic_DNA"/>
</dbReference>
<dbReference type="Proteomes" id="UP000295075">
    <property type="component" value="Unassembled WGS sequence"/>
</dbReference>
<dbReference type="RefSeq" id="WP_132400274.1">
    <property type="nucleotide sequence ID" value="NZ_SMKA01000002.1"/>
</dbReference>
<proteinExistence type="predicted"/>
<keyword evidence="3" id="KW-1185">Reference proteome</keyword>
<evidence type="ECO:0000256" key="1">
    <source>
        <dbReference type="SAM" id="SignalP"/>
    </source>
</evidence>
<dbReference type="AlphaFoldDB" id="A0A4R4QIJ8"/>
<gene>
    <name evidence="2" type="ORF">E1261_01080</name>
</gene>
<feature type="signal peptide" evidence="1">
    <location>
        <begin position="1"/>
        <end position="24"/>
    </location>
</feature>
<sequence length="126" mass="13815">MKRLGRVRTVAVAVGAAVAAVSQAAPVRELKHCADVCWIAHEVTHPAYRYEAEVDNQYPINGSWIRVGGKGAHADYYQQGDDQLRQIYSPTDSSNSQELTSKVIRFRVCGPNALGGDACGSWWLPK</sequence>
<comment type="caution">
    <text evidence="2">The sequence shown here is derived from an EMBL/GenBank/DDBJ whole genome shotgun (WGS) entry which is preliminary data.</text>
</comment>
<dbReference type="OrthoDB" id="5198363at2"/>
<organism evidence="2 3">
    <name type="scientific">Kribbella albertanoniae</name>
    <dbReference type="NCBI Taxonomy" id="1266829"/>
    <lineage>
        <taxon>Bacteria</taxon>
        <taxon>Bacillati</taxon>
        <taxon>Actinomycetota</taxon>
        <taxon>Actinomycetes</taxon>
        <taxon>Propionibacteriales</taxon>
        <taxon>Kribbellaceae</taxon>
        <taxon>Kribbella</taxon>
    </lineage>
</organism>
<keyword evidence="1" id="KW-0732">Signal</keyword>
<evidence type="ECO:0000313" key="2">
    <source>
        <dbReference type="EMBL" id="TDC35487.1"/>
    </source>
</evidence>
<feature type="chain" id="PRO_5020348444" description="Secreted protein" evidence="1">
    <location>
        <begin position="25"/>
        <end position="126"/>
    </location>
</feature>
<accession>A0A4R4QIJ8</accession>
<evidence type="ECO:0000313" key="3">
    <source>
        <dbReference type="Proteomes" id="UP000295075"/>
    </source>
</evidence>
<evidence type="ECO:0008006" key="4">
    <source>
        <dbReference type="Google" id="ProtNLM"/>
    </source>
</evidence>
<name>A0A4R4QIJ8_9ACTN</name>
<protein>
    <recommendedName>
        <fullName evidence="4">Secreted protein</fullName>
    </recommendedName>
</protein>
<reference evidence="2 3" key="1">
    <citation type="submission" date="2019-03" db="EMBL/GenBank/DDBJ databases">
        <title>Draft genome sequences of novel Actinobacteria.</title>
        <authorList>
            <person name="Sahin N."/>
            <person name="Ay H."/>
            <person name="Saygin H."/>
        </authorList>
    </citation>
    <scope>NUCLEOTIDE SEQUENCE [LARGE SCALE GENOMIC DNA]</scope>
    <source>
        <strain evidence="2 3">JCM 30547</strain>
    </source>
</reference>